<dbReference type="SUPFAM" id="SSF54160">
    <property type="entry name" value="Chromo domain-like"/>
    <property type="match status" value="1"/>
</dbReference>
<keyword evidence="2" id="KW-0479">Metal-binding</keyword>
<dbReference type="STRING" id="10195.A0A3M7SN74"/>
<feature type="compositionally biased region" description="Low complexity" evidence="8">
    <location>
        <begin position="8"/>
        <end position="24"/>
    </location>
</feature>
<reference evidence="11 12" key="1">
    <citation type="journal article" date="2018" name="Sci. Rep.">
        <title>Genomic signatures of local adaptation to the degree of environmental predictability in rotifers.</title>
        <authorList>
            <person name="Franch-Gras L."/>
            <person name="Hahn C."/>
            <person name="Garcia-Roger E.M."/>
            <person name="Carmona M.J."/>
            <person name="Serra M."/>
            <person name="Gomez A."/>
        </authorList>
    </citation>
    <scope>NUCLEOTIDE SEQUENCE [LARGE SCALE GENOMIC DNA]</scope>
    <source>
        <strain evidence="11">HYR1</strain>
    </source>
</reference>
<organism evidence="11 12">
    <name type="scientific">Brachionus plicatilis</name>
    <name type="common">Marine rotifer</name>
    <name type="synonym">Brachionus muelleri</name>
    <dbReference type="NCBI Taxonomy" id="10195"/>
    <lineage>
        <taxon>Eukaryota</taxon>
        <taxon>Metazoa</taxon>
        <taxon>Spiralia</taxon>
        <taxon>Gnathifera</taxon>
        <taxon>Rotifera</taxon>
        <taxon>Eurotatoria</taxon>
        <taxon>Monogononta</taxon>
        <taxon>Pseudotrocha</taxon>
        <taxon>Ploima</taxon>
        <taxon>Brachionidae</taxon>
        <taxon>Brachionus</taxon>
    </lineage>
</organism>
<dbReference type="PANTHER" id="PTHR15856">
    <property type="entry name" value="PHD FINGER PROTEIN 20-RELATED"/>
    <property type="match status" value="1"/>
</dbReference>
<comment type="caution">
    <text evidence="11">The sequence shown here is derived from an EMBL/GenBank/DDBJ whole genome shotgun (WGS) entry which is preliminary data.</text>
</comment>
<keyword evidence="9" id="KW-0472">Membrane</keyword>
<keyword evidence="4 7" id="KW-0863">Zinc-finger</keyword>
<dbReference type="PANTHER" id="PTHR15856:SF51">
    <property type="entry name" value="MBD-R2"/>
    <property type="match status" value="1"/>
</dbReference>
<keyword evidence="12" id="KW-1185">Reference proteome</keyword>
<evidence type="ECO:0000256" key="8">
    <source>
        <dbReference type="SAM" id="MobiDB-lite"/>
    </source>
</evidence>
<dbReference type="InterPro" id="IPR002999">
    <property type="entry name" value="Tudor"/>
</dbReference>
<gene>
    <name evidence="11" type="ORF">BpHYR1_001181</name>
</gene>
<dbReference type="SUPFAM" id="SSF57903">
    <property type="entry name" value="FYVE/PHD zinc finger"/>
    <property type="match status" value="1"/>
</dbReference>
<keyword evidence="5" id="KW-0862">Zinc</keyword>
<feature type="transmembrane region" description="Helical" evidence="9">
    <location>
        <begin position="621"/>
        <end position="640"/>
    </location>
</feature>
<dbReference type="PROSITE" id="PS01359">
    <property type="entry name" value="ZF_PHD_1"/>
    <property type="match status" value="1"/>
</dbReference>
<accession>A0A3M7SN74</accession>
<keyword evidence="3" id="KW-0677">Repeat</keyword>
<dbReference type="CDD" id="cd20386">
    <property type="entry name" value="Tudor_PHF20-like"/>
    <property type="match status" value="1"/>
</dbReference>
<feature type="compositionally biased region" description="Basic residues" evidence="8">
    <location>
        <begin position="26"/>
        <end position="35"/>
    </location>
</feature>
<dbReference type="SUPFAM" id="SSF63748">
    <property type="entry name" value="Tudor/PWWP/MBT"/>
    <property type="match status" value="1"/>
</dbReference>
<feature type="domain" description="C2H2-type" evidence="10">
    <location>
        <begin position="370"/>
        <end position="400"/>
    </location>
</feature>
<dbReference type="CDD" id="cd20104">
    <property type="entry name" value="MBT_PHF20L1-like"/>
    <property type="match status" value="1"/>
</dbReference>
<dbReference type="PROSITE" id="PS00028">
    <property type="entry name" value="ZINC_FINGER_C2H2_1"/>
    <property type="match status" value="1"/>
</dbReference>
<dbReference type="AlphaFoldDB" id="A0A3M7SN74"/>
<evidence type="ECO:0000256" key="7">
    <source>
        <dbReference type="PROSITE-ProRule" id="PRU00042"/>
    </source>
</evidence>
<dbReference type="InterPro" id="IPR013087">
    <property type="entry name" value="Znf_C2H2_type"/>
</dbReference>
<evidence type="ECO:0000313" key="12">
    <source>
        <dbReference type="Proteomes" id="UP000276133"/>
    </source>
</evidence>
<dbReference type="Gene3D" id="3.30.40.10">
    <property type="entry name" value="Zinc/RING finger domain, C3HC4 (zinc finger)"/>
    <property type="match status" value="1"/>
</dbReference>
<dbReference type="GO" id="GO:0008270">
    <property type="term" value="F:zinc ion binding"/>
    <property type="evidence" value="ECO:0007669"/>
    <property type="project" value="UniProtKB-KW"/>
</dbReference>
<feature type="compositionally biased region" description="Basic and acidic residues" evidence="8">
    <location>
        <begin position="260"/>
        <end position="299"/>
    </location>
</feature>
<dbReference type="PROSITE" id="PS50157">
    <property type="entry name" value="ZINC_FINGER_C2H2_2"/>
    <property type="match status" value="1"/>
</dbReference>
<keyword evidence="6" id="KW-0539">Nucleus</keyword>
<dbReference type="InterPro" id="IPR013083">
    <property type="entry name" value="Znf_RING/FYVE/PHD"/>
</dbReference>
<dbReference type="Proteomes" id="UP000276133">
    <property type="component" value="Unassembled WGS sequence"/>
</dbReference>
<dbReference type="InterPro" id="IPR019786">
    <property type="entry name" value="Zinc_finger_PHD-type_CS"/>
</dbReference>
<feature type="compositionally biased region" description="Basic residues" evidence="8">
    <location>
        <begin position="300"/>
        <end position="309"/>
    </location>
</feature>
<evidence type="ECO:0000256" key="1">
    <source>
        <dbReference type="ARBA" id="ARBA00004123"/>
    </source>
</evidence>
<feature type="region of interest" description="Disordered" evidence="8">
    <location>
        <begin position="260"/>
        <end position="309"/>
    </location>
</feature>
<evidence type="ECO:0000259" key="10">
    <source>
        <dbReference type="PROSITE" id="PS50157"/>
    </source>
</evidence>
<comment type="subcellular location">
    <subcellularLocation>
        <location evidence="1">Nucleus</location>
    </subcellularLocation>
</comment>
<dbReference type="OrthoDB" id="161570at2759"/>
<dbReference type="GO" id="GO:0005634">
    <property type="term" value="C:nucleus"/>
    <property type="evidence" value="ECO:0007669"/>
    <property type="project" value="UniProtKB-SubCell"/>
</dbReference>
<dbReference type="EMBL" id="REGN01001109">
    <property type="protein sequence ID" value="RNA36988.1"/>
    <property type="molecule type" value="Genomic_DNA"/>
</dbReference>
<evidence type="ECO:0000256" key="2">
    <source>
        <dbReference type="ARBA" id="ARBA00022723"/>
    </source>
</evidence>
<dbReference type="InterPro" id="IPR016197">
    <property type="entry name" value="Chromo-like_dom_sf"/>
</dbReference>
<sequence>MEQDDAHSLSSSANTSSQNASESAQKPRKSSRKQPGHAAAKAAAQEPTEWKLGDYCESCDHTKSWYRCKIIQVEEQRVKVHFCGWNSRYDTWLAKDSSKIRAEKKPAKTNTVESKEQVAARKHHTLPNGAQVMAKWIDETYYPAKIARSLTKNQLPYYEVKFYDGVRKTIRFNNVRLAEHKELGLFEPSKTEEVSKRRAEAELLLAIQQPVLLPNEAEQEKSEAKSARKSLRVKRLRTFTDEIVFDSPSSSIAYNLASMKKERPAQPDVPEEKKKAAKVEPKMEVKMEMEQTGHLEEEKRKRKKSKKDKRKLFEELIRKSKVQLQKQQKLIAKQLEEHSLKKSQKKLQKMIKKHQALINREASIDHLLPISCTVPNCSKTFRKQSLLDYHLKYHHYVNKEPSEKTSEKRKSAKPKKKKKEAPFEEYCCGNGLKSDDEMDPYEVIHCKCSDNINKGFMIQCEVCLCWQHGDCESIRSNKQVPDNYLCWVCSEPANNLKNLKHQSWIKSRIDSQRRDACASQTDELSRLKMLNECSKHYYGLSLLMYTLEFQMSLFNQLVGKNKNCMEPIEQSVDANADLDYDDQTYDHLNRLSHNITHLQDSIAKQFNEFDSKLEVMSCKKIFINICFIWTISNIFFRFIYNNHQKYLFYSEINTKNVLSNNVSLHSNQLKYLNLLNCVFIVIKIVYEKEGEWSNH</sequence>
<name>A0A3M7SN74_BRAPC</name>
<feature type="region of interest" description="Disordered" evidence="8">
    <location>
        <begin position="1"/>
        <end position="45"/>
    </location>
</feature>
<evidence type="ECO:0000256" key="9">
    <source>
        <dbReference type="SAM" id="Phobius"/>
    </source>
</evidence>
<protein>
    <submittedName>
        <fullName evidence="11">PHD finger 20 1 isoform X3</fullName>
    </submittedName>
</protein>
<dbReference type="SMART" id="SM00333">
    <property type="entry name" value="TUDOR"/>
    <property type="match status" value="2"/>
</dbReference>
<evidence type="ECO:0000313" key="11">
    <source>
        <dbReference type="EMBL" id="RNA36988.1"/>
    </source>
</evidence>
<proteinExistence type="predicted"/>
<evidence type="ECO:0000256" key="5">
    <source>
        <dbReference type="ARBA" id="ARBA00022833"/>
    </source>
</evidence>
<evidence type="ECO:0000256" key="4">
    <source>
        <dbReference type="ARBA" id="ARBA00022771"/>
    </source>
</evidence>
<dbReference type="InterPro" id="IPR011011">
    <property type="entry name" value="Znf_FYVE_PHD"/>
</dbReference>
<dbReference type="Gene3D" id="2.30.30.140">
    <property type="match status" value="2"/>
</dbReference>
<dbReference type="GO" id="GO:0006357">
    <property type="term" value="P:regulation of transcription by RNA polymerase II"/>
    <property type="evidence" value="ECO:0007669"/>
    <property type="project" value="TreeGrafter"/>
</dbReference>
<evidence type="ECO:0000256" key="6">
    <source>
        <dbReference type="ARBA" id="ARBA00023242"/>
    </source>
</evidence>
<keyword evidence="9" id="KW-1133">Transmembrane helix</keyword>
<keyword evidence="9" id="KW-0812">Transmembrane</keyword>
<dbReference type="InterPro" id="IPR043449">
    <property type="entry name" value="PHF20-like"/>
</dbReference>
<dbReference type="Pfam" id="PF20826">
    <property type="entry name" value="PHD_5"/>
    <property type="match status" value="1"/>
</dbReference>
<dbReference type="GO" id="GO:0044545">
    <property type="term" value="C:NSL complex"/>
    <property type="evidence" value="ECO:0007669"/>
    <property type="project" value="TreeGrafter"/>
</dbReference>
<evidence type="ECO:0000256" key="3">
    <source>
        <dbReference type="ARBA" id="ARBA00022737"/>
    </source>
</evidence>